<evidence type="ECO:0000256" key="1">
    <source>
        <dbReference type="SAM" id="Phobius"/>
    </source>
</evidence>
<dbReference type="Pfam" id="PF19803">
    <property type="entry name" value="DUF6286"/>
    <property type="match status" value="1"/>
</dbReference>
<proteinExistence type="predicted"/>
<evidence type="ECO:0000259" key="2">
    <source>
        <dbReference type="Pfam" id="PF19803"/>
    </source>
</evidence>
<gene>
    <name evidence="3" type="ORF">KO481_34600</name>
</gene>
<reference evidence="3 4" key="1">
    <citation type="submission" date="2021-06" db="EMBL/GenBank/DDBJ databases">
        <title>Actinomycetes sequencing.</title>
        <authorList>
            <person name="Shan Q."/>
        </authorList>
    </citation>
    <scope>NUCLEOTIDE SEQUENCE [LARGE SCALE GENOMIC DNA]</scope>
    <source>
        <strain evidence="3 4">NEAU-G5</strain>
    </source>
</reference>
<keyword evidence="1" id="KW-0812">Transmembrane</keyword>
<keyword evidence="1" id="KW-0472">Membrane</keyword>
<name>A0ABS6B8K5_9NOCA</name>
<sequence>MPAALLALALLAICVAVVWSLVQRLTGAREFISYHRVAAGLHTIAWDDRQVLIAGAATALAGLVLLALAVLPGRAVMVPLTGAEDFAAGVDRRGLRGALRDAAQSVEGVRSARVRLRRNRIRVTARTGYAHTASLAEAVSAAVEERIGRIGAYPASRVSTRLRAAGVR</sequence>
<evidence type="ECO:0000313" key="3">
    <source>
        <dbReference type="EMBL" id="MBU3066635.1"/>
    </source>
</evidence>
<accession>A0ABS6B8K5</accession>
<protein>
    <recommendedName>
        <fullName evidence="2">DUF6286 domain-containing protein</fullName>
    </recommendedName>
</protein>
<evidence type="ECO:0000313" key="4">
    <source>
        <dbReference type="Proteomes" id="UP000733379"/>
    </source>
</evidence>
<feature type="transmembrane region" description="Helical" evidence="1">
    <location>
        <begin position="51"/>
        <end position="71"/>
    </location>
</feature>
<keyword evidence="1" id="KW-1133">Transmembrane helix</keyword>
<keyword evidence="4" id="KW-1185">Reference proteome</keyword>
<dbReference type="InterPro" id="IPR046253">
    <property type="entry name" value="DUF6286"/>
</dbReference>
<comment type="caution">
    <text evidence="3">The sequence shown here is derived from an EMBL/GenBank/DDBJ whole genome shotgun (WGS) entry which is preliminary data.</text>
</comment>
<dbReference type="Proteomes" id="UP000733379">
    <property type="component" value="Unassembled WGS sequence"/>
</dbReference>
<dbReference type="EMBL" id="JAHKNI010000015">
    <property type="protein sequence ID" value="MBU3066635.1"/>
    <property type="molecule type" value="Genomic_DNA"/>
</dbReference>
<feature type="domain" description="DUF6286" evidence="2">
    <location>
        <begin position="60"/>
        <end position="163"/>
    </location>
</feature>
<organism evidence="3 4">
    <name type="scientific">Nocardia albiluteola</name>
    <dbReference type="NCBI Taxonomy" id="2842303"/>
    <lineage>
        <taxon>Bacteria</taxon>
        <taxon>Bacillati</taxon>
        <taxon>Actinomycetota</taxon>
        <taxon>Actinomycetes</taxon>
        <taxon>Mycobacteriales</taxon>
        <taxon>Nocardiaceae</taxon>
        <taxon>Nocardia</taxon>
    </lineage>
</organism>